<sequence>MSAGVEQPLANTPLAGVTVLDLTQIYQGPYCTFLMAKAGAEVIKIEPVNGEPTRTRAKVGGGASFPMAMLNTNKKGVTLNLKSPRGVALFKEMVKKADIVVENFAPGVMDRLGVGWSILHEINPKLIYGTGTGFGLSGPDRDNLAMDVTIQAAAGLMSVTGVADGPPMRSGASVVDFLSGVHLYAGLMTALFERSRTGIGRLVEVSMQETAYPTLASNLGLAYRAKGTVPPRVGNRHGGLALAPYNVYEAADGHIAFVCVTEPHWNNILTAMNRLDLQGDERLSTNKARVENIEYTDATIEAWTKTLKRQDIFDLSKKHGFPAAPVRDLIEVMNDPHMHERRTLEWFDDPELGRVVLPHTSLLLHGTGRVETIASPSLGQHNAEIYSQWFGYTEQDLSALAAGGVL</sequence>
<dbReference type="InterPro" id="IPR003673">
    <property type="entry name" value="CoA-Trfase_fam_III"/>
</dbReference>
<dbReference type="GO" id="GO:0008410">
    <property type="term" value="F:CoA-transferase activity"/>
    <property type="evidence" value="ECO:0007669"/>
    <property type="project" value="TreeGrafter"/>
</dbReference>
<name>A0A2T0XGM0_9BURK</name>
<gene>
    <name evidence="2" type="ORF">BCM14_1774</name>
</gene>
<evidence type="ECO:0000313" key="2">
    <source>
        <dbReference type="EMBL" id="PRY98057.1"/>
    </source>
</evidence>
<dbReference type="EMBL" id="PVTV01000013">
    <property type="protein sequence ID" value="PRY98057.1"/>
    <property type="molecule type" value="Genomic_DNA"/>
</dbReference>
<dbReference type="RefSeq" id="WP_106227616.1">
    <property type="nucleotide sequence ID" value="NZ_PVTV01000013.1"/>
</dbReference>
<comment type="caution">
    <text evidence="2">The sequence shown here is derived from an EMBL/GenBank/DDBJ whole genome shotgun (WGS) entry which is preliminary data.</text>
</comment>
<dbReference type="Gene3D" id="3.40.50.10540">
    <property type="entry name" value="Crotonobetainyl-coa:carnitine coa-transferase, domain 1"/>
    <property type="match status" value="1"/>
</dbReference>
<keyword evidence="3" id="KW-1185">Reference proteome</keyword>
<keyword evidence="1 2" id="KW-0808">Transferase</keyword>
<dbReference type="PANTHER" id="PTHR48207:SF3">
    <property type="entry name" value="SUCCINATE--HYDROXYMETHYLGLUTARATE COA-TRANSFERASE"/>
    <property type="match status" value="1"/>
</dbReference>
<dbReference type="Proteomes" id="UP000238308">
    <property type="component" value="Unassembled WGS sequence"/>
</dbReference>
<dbReference type="AlphaFoldDB" id="A0A2T0XGM0"/>
<dbReference type="InterPro" id="IPR050483">
    <property type="entry name" value="CoA-transferase_III_domain"/>
</dbReference>
<organism evidence="2 3">
    <name type="scientific">Jezberella montanilacus</name>
    <dbReference type="NCBI Taxonomy" id="323426"/>
    <lineage>
        <taxon>Bacteria</taxon>
        <taxon>Pseudomonadati</taxon>
        <taxon>Pseudomonadota</taxon>
        <taxon>Betaproteobacteria</taxon>
        <taxon>Burkholderiales</taxon>
        <taxon>Alcaligenaceae</taxon>
        <taxon>Jezberella</taxon>
    </lineage>
</organism>
<dbReference type="PANTHER" id="PTHR48207">
    <property type="entry name" value="SUCCINATE--HYDROXYMETHYLGLUTARATE COA-TRANSFERASE"/>
    <property type="match status" value="1"/>
</dbReference>
<dbReference type="Gene3D" id="3.30.1540.10">
    <property type="entry name" value="formyl-coa transferase, domain 3"/>
    <property type="match status" value="1"/>
</dbReference>
<proteinExistence type="predicted"/>
<dbReference type="InterPro" id="IPR023606">
    <property type="entry name" value="CoA-Trfase_III_dom_1_sf"/>
</dbReference>
<protein>
    <submittedName>
        <fullName evidence="2">Crotonobetainyl-CoA:carnitine CoA-transferase CaiB-like acyl-CoA transferase</fullName>
    </submittedName>
</protein>
<dbReference type="Pfam" id="PF02515">
    <property type="entry name" value="CoA_transf_3"/>
    <property type="match status" value="1"/>
</dbReference>
<evidence type="ECO:0000313" key="3">
    <source>
        <dbReference type="Proteomes" id="UP000238308"/>
    </source>
</evidence>
<dbReference type="SUPFAM" id="SSF89796">
    <property type="entry name" value="CoA-transferase family III (CaiB/BaiF)"/>
    <property type="match status" value="1"/>
</dbReference>
<dbReference type="InterPro" id="IPR044855">
    <property type="entry name" value="CoA-Trfase_III_dom3_sf"/>
</dbReference>
<dbReference type="OrthoDB" id="8523055at2"/>
<evidence type="ECO:0000256" key="1">
    <source>
        <dbReference type="ARBA" id="ARBA00022679"/>
    </source>
</evidence>
<reference evidence="2 3" key="1">
    <citation type="submission" date="2018-03" db="EMBL/GenBank/DDBJ databases">
        <title>Genomic Encyclopedia of Type Strains, Phase III (KMG-III): the genomes of soil and plant-associated and newly described type strains.</title>
        <authorList>
            <person name="Whitman W."/>
        </authorList>
    </citation>
    <scope>NUCLEOTIDE SEQUENCE [LARGE SCALE GENOMIC DNA]</scope>
    <source>
        <strain evidence="2 3">MWH-P2sevCIIIb</strain>
    </source>
</reference>
<accession>A0A2T0XGM0</accession>